<keyword evidence="3" id="KW-1185">Reference proteome</keyword>
<sequence length="333" mass="38229">MEPAKSQSSSNTGGDQQAKDNNFKRSGQIVLPVPKFKEFSEGRGPKQVNNAWEYINGLQWLIIIKHCDAYVGLRLWCNSNTTDMAWTCRATVKLSVVSCKESSECLRQEEYCHIFNAIETIREWNQFVKFEELMDPKNGLYDQKEDAVTFKAEVITEEPNGMAAVRLEDALLINGRVLYVNKHLLATHSTYFRTLFFGENAKEMPNIQIDELSDAFGYFQQVISHIMNPQNTALYDEYVEGVLMLANRFLLGLVVNRCVEFLVTKSKKSAIFKFRLAHQCGIIGMKKKILKEMTKEDFLIAGQNYMDNYAENNKMGPEAVKELNERHKELFGK</sequence>
<dbReference type="InterPro" id="IPR011333">
    <property type="entry name" value="SKP1/BTB/POZ_sf"/>
</dbReference>
<proteinExistence type="predicted"/>
<reference evidence="4" key="2">
    <citation type="submission" date="2016-06" db="UniProtKB">
        <authorList>
            <consortium name="WormBaseParasite"/>
        </authorList>
    </citation>
    <scope>IDENTIFICATION</scope>
</reference>
<accession>A0A183C2L3</accession>
<feature type="domain" description="BTB" evidence="2">
    <location>
        <begin position="167"/>
        <end position="228"/>
    </location>
</feature>
<dbReference type="Pfam" id="PF00651">
    <property type="entry name" value="BTB"/>
    <property type="match status" value="1"/>
</dbReference>
<dbReference type="CDD" id="cd18186">
    <property type="entry name" value="BTB_POZ_ZBTB_KLHL-like"/>
    <property type="match status" value="1"/>
</dbReference>
<dbReference type="SUPFAM" id="SSF54695">
    <property type="entry name" value="POZ domain"/>
    <property type="match status" value="1"/>
</dbReference>
<dbReference type="Gene3D" id="3.30.710.10">
    <property type="entry name" value="Potassium Channel Kv1.1, Chain A"/>
    <property type="match status" value="1"/>
</dbReference>
<evidence type="ECO:0000313" key="4">
    <source>
        <dbReference type="WBParaSite" id="GPLIN_000710700"/>
    </source>
</evidence>
<dbReference type="InterPro" id="IPR008974">
    <property type="entry name" value="TRAF-like"/>
</dbReference>
<protein>
    <submittedName>
        <fullName evidence="4">BTB domain-containing protein</fullName>
    </submittedName>
</protein>
<evidence type="ECO:0000259" key="2">
    <source>
        <dbReference type="PROSITE" id="PS50097"/>
    </source>
</evidence>
<dbReference type="Proteomes" id="UP000050741">
    <property type="component" value="Unassembled WGS sequence"/>
</dbReference>
<dbReference type="PANTHER" id="PTHR22743">
    <property type="entry name" value="MEPRIN/TRAF-LIKE MATH FAMILY-C.ELEGANS"/>
    <property type="match status" value="1"/>
</dbReference>
<feature type="compositionally biased region" description="Polar residues" evidence="1">
    <location>
        <begin position="1"/>
        <end position="15"/>
    </location>
</feature>
<dbReference type="InterPro" id="IPR002083">
    <property type="entry name" value="MATH/TRAF_dom"/>
</dbReference>
<dbReference type="SMART" id="SM00225">
    <property type="entry name" value="BTB"/>
    <property type="match status" value="1"/>
</dbReference>
<feature type="region of interest" description="Disordered" evidence="1">
    <location>
        <begin position="1"/>
        <end position="21"/>
    </location>
</feature>
<evidence type="ECO:0000256" key="1">
    <source>
        <dbReference type="SAM" id="MobiDB-lite"/>
    </source>
</evidence>
<dbReference type="SUPFAM" id="SSF49599">
    <property type="entry name" value="TRAF domain-like"/>
    <property type="match status" value="1"/>
</dbReference>
<dbReference type="InterPro" id="IPR000210">
    <property type="entry name" value="BTB/POZ_dom"/>
</dbReference>
<organism evidence="3 4">
    <name type="scientific">Globodera pallida</name>
    <name type="common">Potato cyst nematode worm</name>
    <name type="synonym">Heterodera pallida</name>
    <dbReference type="NCBI Taxonomy" id="36090"/>
    <lineage>
        <taxon>Eukaryota</taxon>
        <taxon>Metazoa</taxon>
        <taxon>Ecdysozoa</taxon>
        <taxon>Nematoda</taxon>
        <taxon>Chromadorea</taxon>
        <taxon>Rhabditida</taxon>
        <taxon>Tylenchina</taxon>
        <taxon>Tylenchomorpha</taxon>
        <taxon>Tylenchoidea</taxon>
        <taxon>Heteroderidae</taxon>
        <taxon>Heteroderinae</taxon>
        <taxon>Globodera</taxon>
    </lineage>
</organism>
<dbReference type="InterPro" id="IPR052664">
    <property type="entry name" value="BTB-MATH_domain_protein"/>
</dbReference>
<dbReference type="PANTHER" id="PTHR22743:SF165">
    <property type="entry name" value="BTB AND MATH DOMAIN CONTAINING-RELATED"/>
    <property type="match status" value="1"/>
</dbReference>
<name>A0A183C2L3_GLOPA</name>
<dbReference type="Gene3D" id="2.60.210.10">
    <property type="entry name" value="Apoptosis, Tumor Necrosis Factor Receptor Associated Protein 2, Chain A"/>
    <property type="match status" value="1"/>
</dbReference>
<dbReference type="WBParaSite" id="GPLIN_000710700">
    <property type="protein sequence ID" value="GPLIN_000710700"/>
    <property type="gene ID" value="GPLIN_000710700"/>
</dbReference>
<evidence type="ECO:0000313" key="3">
    <source>
        <dbReference type="Proteomes" id="UP000050741"/>
    </source>
</evidence>
<reference evidence="3" key="1">
    <citation type="submission" date="2014-05" db="EMBL/GenBank/DDBJ databases">
        <title>The genome and life-stage specific transcriptomes of Globodera pallida elucidate key aspects of plant parasitism by a cyst nematode.</title>
        <authorList>
            <person name="Cotton J.A."/>
            <person name="Lilley C.J."/>
            <person name="Jones L.M."/>
            <person name="Kikuchi T."/>
            <person name="Reid A.J."/>
            <person name="Thorpe P."/>
            <person name="Tsai I.J."/>
            <person name="Beasley H."/>
            <person name="Blok V."/>
            <person name="Cock P.J.A."/>
            <person name="Van den Akker S.E."/>
            <person name="Holroyd N."/>
            <person name="Hunt M."/>
            <person name="Mantelin S."/>
            <person name="Naghra H."/>
            <person name="Pain A."/>
            <person name="Palomares-Rius J.E."/>
            <person name="Zarowiecki M."/>
            <person name="Berriman M."/>
            <person name="Jones J.T."/>
            <person name="Urwin P.E."/>
        </authorList>
    </citation>
    <scope>NUCLEOTIDE SEQUENCE [LARGE SCALE GENOMIC DNA]</scope>
    <source>
        <strain evidence="3">Lindley</strain>
    </source>
</reference>
<dbReference type="Pfam" id="PF00917">
    <property type="entry name" value="MATH"/>
    <property type="match status" value="1"/>
</dbReference>
<dbReference type="PROSITE" id="PS50097">
    <property type="entry name" value="BTB"/>
    <property type="match status" value="1"/>
</dbReference>
<dbReference type="AlphaFoldDB" id="A0A183C2L3"/>